<keyword evidence="2" id="KW-0472">Membrane</keyword>
<dbReference type="GO" id="GO:0005524">
    <property type="term" value="F:ATP binding"/>
    <property type="evidence" value="ECO:0007669"/>
    <property type="project" value="InterPro"/>
</dbReference>
<dbReference type="CDD" id="cd14014">
    <property type="entry name" value="STKc_PknB_like"/>
    <property type="match status" value="1"/>
</dbReference>
<keyword evidence="4" id="KW-0723">Serine/threonine-protein kinase</keyword>
<keyword evidence="2" id="KW-1133">Transmembrane helix</keyword>
<evidence type="ECO:0000259" key="3">
    <source>
        <dbReference type="PROSITE" id="PS50011"/>
    </source>
</evidence>
<feature type="region of interest" description="Disordered" evidence="1">
    <location>
        <begin position="319"/>
        <end position="338"/>
    </location>
</feature>
<dbReference type="InterPro" id="IPR008271">
    <property type="entry name" value="Ser/Thr_kinase_AS"/>
</dbReference>
<dbReference type="Pfam" id="PF00069">
    <property type="entry name" value="Pkinase"/>
    <property type="match status" value="1"/>
</dbReference>
<keyword evidence="2" id="KW-0812">Transmembrane</keyword>
<dbReference type="PROSITE" id="PS50011">
    <property type="entry name" value="PROTEIN_KINASE_DOM"/>
    <property type="match status" value="1"/>
</dbReference>
<dbReference type="SMART" id="SM00220">
    <property type="entry name" value="S_TKc"/>
    <property type="match status" value="1"/>
</dbReference>
<dbReference type="EMBL" id="FOXF01000006">
    <property type="protein sequence ID" value="SFP15675.1"/>
    <property type="molecule type" value="Genomic_DNA"/>
</dbReference>
<evidence type="ECO:0000256" key="2">
    <source>
        <dbReference type="SAM" id="Phobius"/>
    </source>
</evidence>
<reference evidence="4 5" key="1">
    <citation type="submission" date="2016-10" db="EMBL/GenBank/DDBJ databases">
        <authorList>
            <person name="Varghese N."/>
            <person name="Submissions S."/>
        </authorList>
    </citation>
    <scope>NUCLEOTIDE SEQUENCE [LARGE SCALE GENOMIC DNA]</scope>
    <source>
        <strain evidence="4 5">DSM 1361</strain>
    </source>
</reference>
<dbReference type="Gene3D" id="1.10.510.10">
    <property type="entry name" value="Transferase(Phosphotransferase) domain 1"/>
    <property type="match status" value="1"/>
</dbReference>
<evidence type="ECO:0000313" key="4">
    <source>
        <dbReference type="EMBL" id="SFP15675.1"/>
    </source>
</evidence>
<dbReference type="Proteomes" id="UP000243745">
    <property type="component" value="Unassembled WGS sequence"/>
</dbReference>
<accession>A0A662ZFF2</accession>
<evidence type="ECO:0000313" key="5">
    <source>
        <dbReference type="Proteomes" id="UP000243745"/>
    </source>
</evidence>
<name>A0A662ZFF2_9GAMM</name>
<dbReference type="OrthoDB" id="9801841at2"/>
<feature type="compositionally biased region" description="Basic and acidic residues" evidence="1">
    <location>
        <begin position="327"/>
        <end position="338"/>
    </location>
</feature>
<organism evidence="4 5">
    <name type="scientific">Ruminobacter amylophilus</name>
    <dbReference type="NCBI Taxonomy" id="867"/>
    <lineage>
        <taxon>Bacteria</taxon>
        <taxon>Pseudomonadati</taxon>
        <taxon>Pseudomonadota</taxon>
        <taxon>Gammaproteobacteria</taxon>
        <taxon>Aeromonadales</taxon>
        <taxon>Succinivibrionaceae</taxon>
        <taxon>Ruminobacter</taxon>
    </lineage>
</organism>
<dbReference type="RefSeq" id="WP_093140770.1">
    <property type="nucleotide sequence ID" value="NZ_FOXF01000006.1"/>
</dbReference>
<dbReference type="SUPFAM" id="SSF56112">
    <property type="entry name" value="Protein kinase-like (PK-like)"/>
    <property type="match status" value="1"/>
</dbReference>
<evidence type="ECO:0000256" key="1">
    <source>
        <dbReference type="SAM" id="MobiDB-lite"/>
    </source>
</evidence>
<proteinExistence type="predicted"/>
<dbReference type="Pfam" id="PF19789">
    <property type="entry name" value="DUF6273"/>
    <property type="match status" value="1"/>
</dbReference>
<dbReference type="AlphaFoldDB" id="A0A662ZFF2"/>
<gene>
    <name evidence="4" type="ORF">SAMN02910344_00590</name>
</gene>
<feature type="domain" description="Protein kinase" evidence="3">
    <location>
        <begin position="58"/>
        <end position="314"/>
    </location>
</feature>
<dbReference type="InterPro" id="IPR046240">
    <property type="entry name" value="DUF6273"/>
</dbReference>
<protein>
    <submittedName>
        <fullName evidence="4">Serine/threonine protein kinase</fullName>
    </submittedName>
</protein>
<keyword evidence="4" id="KW-0418">Kinase</keyword>
<dbReference type="PROSITE" id="PS00108">
    <property type="entry name" value="PROTEIN_KINASE_ST"/>
    <property type="match status" value="1"/>
</dbReference>
<keyword evidence="5" id="KW-1185">Reference proteome</keyword>
<dbReference type="PANTHER" id="PTHR44167">
    <property type="entry name" value="OVARIAN-SPECIFIC SERINE/THREONINE-PROTEIN KINASE LOK-RELATED"/>
    <property type="match status" value="1"/>
</dbReference>
<keyword evidence="4" id="KW-0808">Transferase</keyword>
<dbReference type="InterPro" id="IPR000719">
    <property type="entry name" value="Prot_kinase_dom"/>
</dbReference>
<dbReference type="GO" id="GO:0004674">
    <property type="term" value="F:protein serine/threonine kinase activity"/>
    <property type="evidence" value="ECO:0007669"/>
    <property type="project" value="UniProtKB-KW"/>
</dbReference>
<sequence>MNDNTEISRKQTIINEAQESSGGSSTKLNLMNRIHTAVNVTPHEKVPSLINTLIDGKYRVTDVLLEKQTGEANLYIAEDEEKNIFMVKHYRRKNAVKEEVIKKLSAIDSPYIARIVSYGTIEGFQYVVMPYYHGNSLDKIIHSGVTLSEEEIRTVILPPLNEAVRTVHEAGIIHKDIKPANIILSRDGTGLTLIDFGISSDTDGQTAVVTHTGNTPFYAAPETYTGLFLSESDYYSLGISIYEMVTGKIPFQSDSADPEVIARFAQIQKIPYPDGVPESLRNLIDGLTYKDISNRHDPSNPNRRWGYEEISRWLKREPVAVPGSHADPNRDSEDNDERNGFRVPYVFKGRRISGNHELVISLLGDWNGGIKEFRRGVLTRHYETNGMTEEAEKCRAADRLMAEYDQNGTGKNIDTVYFELMYSLDRSVTYLYWKEFYFEGLQDYGNALIKAIYSTPEEATYEKIRLIGRKSFTTLRDTGTPSMLYSFTRDDTLRFSDADRRLIDTARTLVENDILKFFLENSEDEKQKIYIELVDTVKKAMLAEPFSGDYSTELRLALRLGHLIGGNRSFCIGPLLFESLDFFEQVFRELKEKDIVSYINFMRISRSDTDEVQKFLSAEDCRRFRDCLLPEKGCIILRDDSLLFRSSAELFRYADELWSEGQLAEFYDLVTEVRRSYADSDLEKTLQNDSPEEFQIIRRNFDNMLKIDNLYYRDSKDFIEQLTEITGNSTRLNEYFEQHKTPLKKLFRFIEGKSSPTLEKFLADTFGFRSTSVQGTPEVGGTVRFGSYYQECPAEKLLYGLRCFTWRLARINRMLSDSIVDLTSSMGHAARGLTPPGRMYDRYTDTLIRMRIIRRGQVITQFALGLLCLISELSILYILILAVMIIVITAIIVLLCIPRLILWITAEIIRLSGHRTPIEWLVASIDEHGALLISEKALDARCFCADPKRQEDWTHSELCSWCNTSFYNTAFSETEKTEIVTVEIQSSGNILKNKVFIPNEVQYLKYLCLNRSQDTPRQGMYEGVPTLRTRRLLGIRPQDEYCAWLLRNCTPGRNVKTVESDGTVGRRDFVTVMPVRVAVYISY</sequence>
<dbReference type="PANTHER" id="PTHR44167:SF24">
    <property type="entry name" value="SERINE_THREONINE-PROTEIN KINASE CHK2"/>
    <property type="match status" value="1"/>
</dbReference>
<dbReference type="InterPro" id="IPR011009">
    <property type="entry name" value="Kinase-like_dom_sf"/>
</dbReference>
<feature type="transmembrane region" description="Helical" evidence="2">
    <location>
        <begin position="875"/>
        <end position="902"/>
    </location>
</feature>
<feature type="region of interest" description="Disordered" evidence="1">
    <location>
        <begin position="1"/>
        <end position="26"/>
    </location>
</feature>